<comment type="caution">
    <text evidence="2">The sequence shown here is derived from an EMBL/GenBank/DDBJ whole genome shotgun (WGS) entry which is preliminary data.</text>
</comment>
<protein>
    <recommendedName>
        <fullName evidence="1">SF4 helicase domain-containing protein</fullName>
    </recommendedName>
</protein>
<dbReference type="GO" id="GO:0006260">
    <property type="term" value="P:DNA replication"/>
    <property type="evidence" value="ECO:0007669"/>
    <property type="project" value="InterPro"/>
</dbReference>
<dbReference type="Pfam" id="PF03796">
    <property type="entry name" value="DnaB_C"/>
    <property type="match status" value="1"/>
</dbReference>
<dbReference type="PROSITE" id="PS51199">
    <property type="entry name" value="SF4_HELICASE"/>
    <property type="match status" value="1"/>
</dbReference>
<dbReference type="EMBL" id="LNVX01000511">
    <property type="protein sequence ID" value="OEG69967.1"/>
    <property type="molecule type" value="Genomic_DNA"/>
</dbReference>
<gene>
    <name evidence="2" type="ORF">ATZ36_06720</name>
</gene>
<dbReference type="PANTHER" id="PTHR30153">
    <property type="entry name" value="REPLICATIVE DNA HELICASE DNAB"/>
    <property type="match status" value="1"/>
</dbReference>
<dbReference type="SUPFAM" id="SSF52540">
    <property type="entry name" value="P-loop containing nucleoside triphosphate hydrolases"/>
    <property type="match status" value="1"/>
</dbReference>
<keyword evidence="3" id="KW-1185">Reference proteome</keyword>
<dbReference type="AlphaFoldDB" id="A0A1E5IHI6"/>
<dbReference type="Proteomes" id="UP000095237">
    <property type="component" value="Unassembled WGS sequence"/>
</dbReference>
<proteinExistence type="predicted"/>
<sequence>MNNVEIEIVRKANEAFLATDNDKKLTDAKLMQIANEVETDGAKKHADLLFSLAEEYNLPTDKCFVILEEHRQAYRQSQLDEIENKIIDIAHFGKITEIGERPDYDKLLIALKERETLKNHSKAEMVNAKKSLLKDLKKIESEAKESVIKTGFSKLDEKLGGGLRNGRLYGLGGITSLGKTTLVLNITENIATDEKDKDGNITKAGRDVLIFSLEMARTELLAKILSKRTFEPVLKNSPNDIEKWEKEAVSLIDLYNAKYSQEKAAKISEFKNKYLEETAPRLNIMEGIGNITVDTVRNTVEMFIEKNRPEFKPVVIIDFLQILSPLNERSTDKQIVDRNISELKRLTRDLDVAVIAISSFNRQNYAEEVSFESFKESGSVEYSVDVLIGLQLLIKGREKWKKGTTQTEKRQAIDEAKRKNPREIELVILKNRIYKTGQSVFFKYYPAYDYFTDENCGELYEAKREMDNDKNYKECEGKEKNEENFTEFTKDDYRIQKVPK</sequence>
<dbReference type="GO" id="GO:0003678">
    <property type="term" value="F:DNA helicase activity"/>
    <property type="evidence" value="ECO:0007669"/>
    <property type="project" value="InterPro"/>
</dbReference>
<organism evidence="2 3">
    <name type="scientific">Endomicrobium trichonymphae</name>
    <dbReference type="NCBI Taxonomy" id="1408204"/>
    <lineage>
        <taxon>Bacteria</taxon>
        <taxon>Pseudomonadati</taxon>
        <taxon>Elusimicrobiota</taxon>
        <taxon>Endomicrobiia</taxon>
        <taxon>Endomicrobiales</taxon>
        <taxon>Endomicrobiaceae</taxon>
        <taxon>Candidatus Endomicrobiellum</taxon>
    </lineage>
</organism>
<evidence type="ECO:0000259" key="1">
    <source>
        <dbReference type="PROSITE" id="PS51199"/>
    </source>
</evidence>
<name>A0A1E5IHI6_ENDTX</name>
<feature type="domain" description="SF4 helicase" evidence="1">
    <location>
        <begin position="141"/>
        <end position="458"/>
    </location>
</feature>
<dbReference type="Gene3D" id="3.40.50.300">
    <property type="entry name" value="P-loop containing nucleotide triphosphate hydrolases"/>
    <property type="match status" value="1"/>
</dbReference>
<dbReference type="GO" id="GO:0005524">
    <property type="term" value="F:ATP binding"/>
    <property type="evidence" value="ECO:0007669"/>
    <property type="project" value="InterPro"/>
</dbReference>
<accession>A0A1E5IHI6</accession>
<evidence type="ECO:0000313" key="3">
    <source>
        <dbReference type="Proteomes" id="UP000095237"/>
    </source>
</evidence>
<dbReference type="InterPro" id="IPR007694">
    <property type="entry name" value="DNA_helicase_DnaB-like_C"/>
</dbReference>
<reference evidence="2 3" key="1">
    <citation type="submission" date="2015-11" db="EMBL/GenBank/DDBJ databases">
        <title>Evidence for parallel genomic evolution in an endosymbiosis of termite gut flagellates.</title>
        <authorList>
            <person name="Zheng H."/>
        </authorList>
    </citation>
    <scope>NUCLEOTIDE SEQUENCE [LARGE SCALE GENOMIC DNA]</scope>
    <source>
        <strain evidence="2 3">CET450</strain>
    </source>
</reference>
<dbReference type="PANTHER" id="PTHR30153:SF2">
    <property type="entry name" value="REPLICATIVE DNA HELICASE"/>
    <property type="match status" value="1"/>
</dbReference>
<dbReference type="GO" id="GO:0005829">
    <property type="term" value="C:cytosol"/>
    <property type="evidence" value="ECO:0007669"/>
    <property type="project" value="TreeGrafter"/>
</dbReference>
<evidence type="ECO:0000313" key="2">
    <source>
        <dbReference type="EMBL" id="OEG69967.1"/>
    </source>
</evidence>
<dbReference type="InterPro" id="IPR027417">
    <property type="entry name" value="P-loop_NTPase"/>
</dbReference>